<dbReference type="GO" id="GO:0000162">
    <property type="term" value="P:L-tryptophan biosynthetic process"/>
    <property type="evidence" value="ECO:0007669"/>
    <property type="project" value="TreeGrafter"/>
</dbReference>
<dbReference type="Gene3D" id="3.40.50.880">
    <property type="match status" value="1"/>
</dbReference>
<dbReference type="EMBL" id="CP040058">
    <property type="protein sequence ID" value="QCP33979.1"/>
    <property type="molecule type" value="Genomic_DNA"/>
</dbReference>
<dbReference type="OrthoDB" id="9804328at2"/>
<dbReference type="PRINTS" id="PR00096">
    <property type="entry name" value="GATASE"/>
</dbReference>
<dbReference type="Pfam" id="PF00117">
    <property type="entry name" value="GATase"/>
    <property type="match status" value="1"/>
</dbReference>
<keyword evidence="3" id="KW-0456">Lyase</keyword>
<keyword evidence="1" id="KW-0315">Glutamine amidotransferase</keyword>
<sequence length="200" mass="22944">MFVIIDHYDSYVHNLARDLEVLGGKTELIRSDKADAEYLEDLREQGRLEGLILSPGPKRPEDCDSSVRLVRHFAGRVPVLGVCLGHQMICRAFGGRIVKGARPMHGKVTKITHDQRDLFRGLPREFLVTRYHSLVAERDSLPDVLRLDAVSEDQEIMAVSHKTKPVYGVQFHPEAVLTEYGRELLQNFMKICQEWREHED</sequence>
<dbReference type="InterPro" id="IPR017926">
    <property type="entry name" value="GATASE"/>
</dbReference>
<gene>
    <name evidence="3" type="ORF">AR1Y2_0525</name>
</gene>
<evidence type="ECO:0000313" key="4">
    <source>
        <dbReference type="Proteomes" id="UP000298653"/>
    </source>
</evidence>
<dbReference type="FunFam" id="3.40.50.880:FF:000003">
    <property type="entry name" value="Anthranilate synthase component II"/>
    <property type="match status" value="1"/>
</dbReference>
<dbReference type="GO" id="GO:0004049">
    <property type="term" value="F:anthranilate synthase activity"/>
    <property type="evidence" value="ECO:0007669"/>
    <property type="project" value="UniProtKB-EC"/>
</dbReference>
<dbReference type="KEGG" id="arf:AR1Y2_0525"/>
<evidence type="ECO:0000259" key="2">
    <source>
        <dbReference type="Pfam" id="PF00117"/>
    </source>
</evidence>
<keyword evidence="4" id="KW-1185">Reference proteome</keyword>
<dbReference type="PROSITE" id="PS51273">
    <property type="entry name" value="GATASE_TYPE_1"/>
    <property type="match status" value="1"/>
</dbReference>
<evidence type="ECO:0000313" key="3">
    <source>
        <dbReference type="EMBL" id="QCP33979.1"/>
    </source>
</evidence>
<dbReference type="PRINTS" id="PR00097">
    <property type="entry name" value="ANTSNTHASEII"/>
</dbReference>
<reference evidence="3 4" key="1">
    <citation type="submission" date="2019-05" db="EMBL/GenBank/DDBJ databases">
        <title>Complete genome sequencing of Anaerostipes rhamnosivorans.</title>
        <authorList>
            <person name="Bui T.P.N."/>
            <person name="de Vos W.M."/>
        </authorList>
    </citation>
    <scope>NUCLEOTIDE SEQUENCE [LARGE SCALE GENOMIC DNA]</scope>
    <source>
        <strain evidence="3 4">1y2</strain>
    </source>
</reference>
<dbReference type="InterPro" id="IPR050472">
    <property type="entry name" value="Anth_synth/Amidotransfase"/>
</dbReference>
<keyword evidence="3" id="KW-0032">Aminotransferase</keyword>
<dbReference type="NCBIfam" id="TIGR00566">
    <property type="entry name" value="trpG_papA"/>
    <property type="match status" value="1"/>
</dbReference>
<protein>
    <submittedName>
        <fullName evidence="3">Anthranilate synthase, amidotransferase component</fullName>
        <ecNumber evidence="3">2.6.1.85</ecNumber>
        <ecNumber evidence="3">4.1.3.27</ecNumber>
    </submittedName>
</protein>
<accession>A0A4P8IFQ8</accession>
<dbReference type="SUPFAM" id="SSF52317">
    <property type="entry name" value="Class I glutamine amidotransferase-like"/>
    <property type="match status" value="1"/>
</dbReference>
<dbReference type="PRINTS" id="PR00099">
    <property type="entry name" value="CPSGATASE"/>
</dbReference>
<organism evidence="3 4">
    <name type="scientific">Anaerostipes rhamnosivorans</name>
    <dbReference type="NCBI Taxonomy" id="1229621"/>
    <lineage>
        <taxon>Bacteria</taxon>
        <taxon>Bacillati</taxon>
        <taxon>Bacillota</taxon>
        <taxon>Clostridia</taxon>
        <taxon>Lachnospirales</taxon>
        <taxon>Lachnospiraceae</taxon>
        <taxon>Anaerostipes</taxon>
    </lineage>
</organism>
<dbReference type="EC" id="2.6.1.85" evidence="3"/>
<dbReference type="GO" id="GO:0005829">
    <property type="term" value="C:cytosol"/>
    <property type="evidence" value="ECO:0007669"/>
    <property type="project" value="TreeGrafter"/>
</dbReference>
<dbReference type="RefSeq" id="WP_137327577.1">
    <property type="nucleotide sequence ID" value="NZ_CP040058.1"/>
</dbReference>
<dbReference type="AlphaFoldDB" id="A0A4P8IFQ8"/>
<dbReference type="PANTHER" id="PTHR43418">
    <property type="entry name" value="MULTIFUNCTIONAL TRYPTOPHAN BIOSYNTHESIS PROTEIN-RELATED"/>
    <property type="match status" value="1"/>
</dbReference>
<dbReference type="GO" id="GO:0046820">
    <property type="term" value="F:4-amino-4-deoxychorismate synthase activity"/>
    <property type="evidence" value="ECO:0007669"/>
    <property type="project" value="UniProtKB-EC"/>
</dbReference>
<dbReference type="PANTHER" id="PTHR43418:SF4">
    <property type="entry name" value="MULTIFUNCTIONAL TRYPTOPHAN BIOSYNTHESIS PROTEIN"/>
    <property type="match status" value="1"/>
</dbReference>
<dbReference type="Proteomes" id="UP000298653">
    <property type="component" value="Chromosome"/>
</dbReference>
<name>A0A4P8IFQ8_9FIRM</name>
<dbReference type="CDD" id="cd01743">
    <property type="entry name" value="GATase1_Anthranilate_Synthase"/>
    <property type="match status" value="1"/>
</dbReference>
<keyword evidence="3" id="KW-0808">Transferase</keyword>
<dbReference type="InterPro" id="IPR006221">
    <property type="entry name" value="TrpG/PapA_dom"/>
</dbReference>
<feature type="domain" description="Glutamine amidotransferase" evidence="2">
    <location>
        <begin position="3"/>
        <end position="190"/>
    </location>
</feature>
<dbReference type="InterPro" id="IPR029062">
    <property type="entry name" value="Class_I_gatase-like"/>
</dbReference>
<evidence type="ECO:0000256" key="1">
    <source>
        <dbReference type="ARBA" id="ARBA00022962"/>
    </source>
</evidence>
<dbReference type="EC" id="4.1.3.27" evidence="3"/>
<proteinExistence type="predicted"/>